<proteinExistence type="predicted"/>
<dbReference type="EMBL" id="JAPUUL010002729">
    <property type="protein sequence ID" value="KAJ8124846.1"/>
    <property type="molecule type" value="Genomic_DNA"/>
</dbReference>
<protein>
    <submittedName>
        <fullName evidence="1">Uncharacterized protein</fullName>
    </submittedName>
</protein>
<evidence type="ECO:0000313" key="1">
    <source>
        <dbReference type="EMBL" id="KAJ8124846.1"/>
    </source>
</evidence>
<organism evidence="1 2">
    <name type="scientific">Lasiodiplodia mahajangana</name>
    <dbReference type="NCBI Taxonomy" id="1108764"/>
    <lineage>
        <taxon>Eukaryota</taxon>
        <taxon>Fungi</taxon>
        <taxon>Dikarya</taxon>
        <taxon>Ascomycota</taxon>
        <taxon>Pezizomycotina</taxon>
        <taxon>Dothideomycetes</taxon>
        <taxon>Dothideomycetes incertae sedis</taxon>
        <taxon>Botryosphaeriales</taxon>
        <taxon>Botryosphaeriaceae</taxon>
        <taxon>Lasiodiplodia</taxon>
    </lineage>
</organism>
<sequence>MDGSSDVPAPAISNRKLEDRITVPSKPKLADRITAPDVIGNSAFSIRGAASQTRSTNTGFAIKGSAGKTVKELFPDKFGSNAGKELFGDGSGGKTRQRQRAGDLFD</sequence>
<comment type="caution">
    <text evidence="1">The sequence shown here is derived from an EMBL/GenBank/DDBJ whole genome shotgun (WGS) entry which is preliminary data.</text>
</comment>
<reference evidence="1" key="1">
    <citation type="submission" date="2022-12" db="EMBL/GenBank/DDBJ databases">
        <title>Genome Sequence of Lasiodiplodia mahajangana.</title>
        <authorList>
            <person name="Buettner E."/>
        </authorList>
    </citation>
    <scope>NUCLEOTIDE SEQUENCE</scope>
    <source>
        <strain evidence="1">VT137</strain>
    </source>
</reference>
<dbReference type="Proteomes" id="UP001153332">
    <property type="component" value="Unassembled WGS sequence"/>
</dbReference>
<gene>
    <name evidence="1" type="ORF">O1611_g8795</name>
</gene>
<keyword evidence="2" id="KW-1185">Reference proteome</keyword>
<evidence type="ECO:0000313" key="2">
    <source>
        <dbReference type="Proteomes" id="UP001153332"/>
    </source>
</evidence>
<name>A0ACC2JBR6_9PEZI</name>
<accession>A0ACC2JBR6</accession>